<dbReference type="EMBL" id="NWUX01000024">
    <property type="protein sequence ID" value="PCF94097.1"/>
    <property type="molecule type" value="Genomic_DNA"/>
</dbReference>
<proteinExistence type="predicted"/>
<name>A0A2A4HI44_9GAMM</name>
<gene>
    <name evidence="1" type="ORF">CPA45_19160</name>
</gene>
<accession>A0A2A4HI44</accession>
<dbReference type="OrthoDB" id="6445388at2"/>
<dbReference type="NCBIfam" id="NF041262">
    <property type="entry name" value="colicin_Z_Cterm"/>
    <property type="match status" value="1"/>
</dbReference>
<dbReference type="AlphaFoldDB" id="A0A2A4HI44"/>
<organism evidence="1 2">
    <name type="scientific">Vreelandella nigrificans</name>
    <dbReference type="NCBI Taxonomy" id="2042704"/>
    <lineage>
        <taxon>Bacteria</taxon>
        <taxon>Pseudomonadati</taxon>
        <taxon>Pseudomonadota</taxon>
        <taxon>Gammaproteobacteria</taxon>
        <taxon>Oceanospirillales</taxon>
        <taxon>Halomonadaceae</taxon>
        <taxon>Vreelandella</taxon>
    </lineage>
</organism>
<reference evidence="2" key="1">
    <citation type="submission" date="2017-09" db="EMBL/GenBank/DDBJ databases">
        <authorList>
            <person name="Cho G.-S."/>
            <person name="Oguntoyinbo F.A."/>
            <person name="Cnockaert M."/>
            <person name="Kabisch J."/>
            <person name="Neve H."/>
            <person name="Bockelmann W."/>
            <person name="Wenning M."/>
            <person name="Franz C.M."/>
            <person name="Vandamme P."/>
        </authorList>
    </citation>
    <scope>NUCLEOTIDE SEQUENCE [LARGE SCALE GENOMIC DNA]</scope>
    <source>
        <strain evidence="2">MBT G8648</strain>
    </source>
</reference>
<keyword evidence="2" id="KW-1185">Reference proteome</keyword>
<comment type="caution">
    <text evidence="1">The sequence shown here is derived from an EMBL/GenBank/DDBJ whole genome shotgun (WGS) entry which is preliminary data.</text>
</comment>
<dbReference type="RefSeq" id="WP_096654334.1">
    <property type="nucleotide sequence ID" value="NZ_NWUX01000024.1"/>
</dbReference>
<dbReference type="Proteomes" id="UP000218677">
    <property type="component" value="Unassembled WGS sequence"/>
</dbReference>
<protein>
    <submittedName>
        <fullName evidence="1">Uncharacterized protein</fullName>
    </submittedName>
</protein>
<evidence type="ECO:0000313" key="2">
    <source>
        <dbReference type="Proteomes" id="UP000218677"/>
    </source>
</evidence>
<evidence type="ECO:0000313" key="1">
    <source>
        <dbReference type="EMBL" id="PCF94097.1"/>
    </source>
</evidence>
<sequence length="93" mass="9927">MAIVEIWAPPGFWGAYADLRSHTGGSRSYTVNFNTVSGSSTFDAEIEYVDAGGLEKVLRAGPGSYTIHSSGGAGTDRIRCRSHSLGQTIRVTF</sequence>